<dbReference type="EMBL" id="LCCA01000024">
    <property type="protein sequence ID" value="KKS21647.1"/>
    <property type="molecule type" value="Genomic_DNA"/>
</dbReference>
<organism evidence="1 2">
    <name type="scientific">candidate division WWE3 bacterium GW2011_GWA1_41_8</name>
    <dbReference type="NCBI Taxonomy" id="1619103"/>
    <lineage>
        <taxon>Bacteria</taxon>
        <taxon>Katanobacteria</taxon>
    </lineage>
</organism>
<gene>
    <name evidence="1" type="ORF">UU80_C0024G0008</name>
</gene>
<reference evidence="1 2" key="1">
    <citation type="journal article" date="2015" name="Nature">
        <title>rRNA introns, odd ribosomes, and small enigmatic genomes across a large radiation of phyla.</title>
        <authorList>
            <person name="Brown C.T."/>
            <person name="Hug L.A."/>
            <person name="Thomas B.C."/>
            <person name="Sharon I."/>
            <person name="Castelle C.J."/>
            <person name="Singh A."/>
            <person name="Wilkins M.J."/>
            <person name="Williams K.H."/>
            <person name="Banfield J.F."/>
        </authorList>
    </citation>
    <scope>NUCLEOTIDE SEQUENCE [LARGE SCALE GENOMIC DNA]</scope>
</reference>
<accession>A0A0G0XBA9</accession>
<name>A0A0G0XBA9_UNCKA</name>
<proteinExistence type="predicted"/>
<dbReference type="STRING" id="1619103.UU80_C0024G0008"/>
<protein>
    <submittedName>
        <fullName evidence="1">Uncharacterized protein</fullName>
    </submittedName>
</protein>
<comment type="caution">
    <text evidence="1">The sequence shown here is derived from an EMBL/GenBank/DDBJ whole genome shotgun (WGS) entry which is preliminary data.</text>
</comment>
<evidence type="ECO:0000313" key="1">
    <source>
        <dbReference type="EMBL" id="KKS21647.1"/>
    </source>
</evidence>
<sequence length="107" mass="12588">MIKEEIPLTELIRCSELKELAPGKYPKDLDLTKFMVPVLWRKRFYGLGYVGISIEVTYNDGNWIIKIIYKERNVVGTVNYDKCGKWREELFSDLKKLVNKPARYGIK</sequence>
<evidence type="ECO:0000313" key="2">
    <source>
        <dbReference type="Proteomes" id="UP000034920"/>
    </source>
</evidence>
<dbReference type="AlphaFoldDB" id="A0A0G0XBA9"/>
<dbReference type="Proteomes" id="UP000034920">
    <property type="component" value="Unassembled WGS sequence"/>
</dbReference>